<dbReference type="PANTHER" id="PTHR46682:SF1">
    <property type="entry name" value="ADHESION G-PROTEIN COUPLED RECEPTOR V1"/>
    <property type="match status" value="1"/>
</dbReference>
<dbReference type="InterPro" id="IPR003644">
    <property type="entry name" value="Calx_beta"/>
</dbReference>
<dbReference type="RefSeq" id="WP_277863790.1">
    <property type="nucleotide sequence ID" value="NZ_JARRAG010000002.1"/>
</dbReference>
<feature type="domain" description="Calx-beta" evidence="4">
    <location>
        <begin position="404"/>
        <end position="506"/>
    </location>
</feature>
<proteinExistence type="predicted"/>
<name>A0ABT6FIV7_9BACT</name>
<organism evidence="5 6">
    <name type="scientific">Paludisphaera mucosa</name>
    <dbReference type="NCBI Taxonomy" id="3030827"/>
    <lineage>
        <taxon>Bacteria</taxon>
        <taxon>Pseudomonadati</taxon>
        <taxon>Planctomycetota</taxon>
        <taxon>Planctomycetia</taxon>
        <taxon>Isosphaerales</taxon>
        <taxon>Isosphaeraceae</taxon>
        <taxon>Paludisphaera</taxon>
    </lineage>
</organism>
<keyword evidence="3" id="KW-0106">Calcium</keyword>
<keyword evidence="1" id="KW-0732">Signal</keyword>
<evidence type="ECO:0000313" key="5">
    <source>
        <dbReference type="EMBL" id="MDG3007512.1"/>
    </source>
</evidence>
<evidence type="ECO:0000256" key="2">
    <source>
        <dbReference type="ARBA" id="ARBA00022737"/>
    </source>
</evidence>
<dbReference type="InterPro" id="IPR038081">
    <property type="entry name" value="CalX-like_sf"/>
</dbReference>
<evidence type="ECO:0000259" key="4">
    <source>
        <dbReference type="SMART" id="SM00237"/>
    </source>
</evidence>
<dbReference type="InterPro" id="IPR026919">
    <property type="entry name" value="ADGRV1"/>
</dbReference>
<evidence type="ECO:0000256" key="1">
    <source>
        <dbReference type="ARBA" id="ARBA00022729"/>
    </source>
</evidence>
<evidence type="ECO:0000256" key="3">
    <source>
        <dbReference type="ARBA" id="ARBA00022837"/>
    </source>
</evidence>
<sequence length="834" mass="89153">MRRTKGRSRRALRPVLSLESLEWRQMLSYGAPAPAFLVNETIAGGQSAPRSVVDDQGRVNVVWQDYGGDGSGYGVYARSFDVGGNPVGTQFRVNAETAGDQTDPRIAVRSITYQDDGLIVTWRDGGQVDFQLYDAQGLKVGEPTPLAGVAGVPADYELVGLPSGGFLIVTDDQIYTFGADGTPAGSTTLDRAHAGWTVQDSDAPGRVGILYYDTAVVTWAETRSRQNAADETVYDARIWAAPLNSYDPMLQGPILVAEIDDATSAAELAALDPTVVRPAGYYGTSLIAWRQAEAAGTTFHARQIDYDGTPIGEGFTLATAAPGDSEAAAIGWLGDDALAVFFVDQDPAGPDGGYIQIFGADGTPIDGPIAAPDVAADSLASLTVVPTAGSDFLLIWGDPQADPTAGEVSAQRFASTRKGLGISNDGLDVSESVGQAVFTVIRSGDLSQAASVRYATRDGSALAGYDYTPTSGVLNFAPGQALGTIALSVVDDHVAENYKYFYVSLSDPVGVDDLGNVEGYVSIEDDEPAAEHPLVFVDYDAYGLWTYNQVEGWAQINTVDPQSVLTTWRRDAYIDFGPGGLWHWDQLRGYSQISAVDPQSVMLDENGDSVYIDFGYGGLWKWSESAGYTPINSVDPQQVIVQFDHLDIDFGPGGLWRWSEAAGYTQISPFDPEAVASNYNELYIDFGAGGLWRWSGTAGFAQLHTVSPETMTLGYTYDVASGYGDVLYLDYGAGGLWQWSEGAGFSQINAANPESVVYDGYQTLYIDFGTGGLWKWGQTAGYQQVNGANPELVAFSSFDQALYIGFGAGGFWRWSATDGFRKLNDAAPPAFSVA</sequence>
<dbReference type="Gene3D" id="2.60.40.2030">
    <property type="match status" value="1"/>
</dbReference>
<dbReference type="Pfam" id="PF03160">
    <property type="entry name" value="Calx-beta"/>
    <property type="match status" value="1"/>
</dbReference>
<comment type="caution">
    <text evidence="5">The sequence shown here is derived from an EMBL/GenBank/DDBJ whole genome shotgun (WGS) entry which is preliminary data.</text>
</comment>
<dbReference type="EMBL" id="JARRAG010000002">
    <property type="protein sequence ID" value="MDG3007512.1"/>
    <property type="molecule type" value="Genomic_DNA"/>
</dbReference>
<dbReference type="SUPFAM" id="SSF141072">
    <property type="entry name" value="CalX-like"/>
    <property type="match status" value="1"/>
</dbReference>
<dbReference type="Proteomes" id="UP001216907">
    <property type="component" value="Unassembled WGS sequence"/>
</dbReference>
<dbReference type="PANTHER" id="PTHR46682">
    <property type="entry name" value="ADHESION G-PROTEIN COUPLED RECEPTOR V1"/>
    <property type="match status" value="1"/>
</dbReference>
<reference evidence="5 6" key="1">
    <citation type="submission" date="2023-03" db="EMBL/GenBank/DDBJ databases">
        <title>Paludisphaera mucosa sp. nov. a novel planctomycete from northern fen.</title>
        <authorList>
            <person name="Ivanova A."/>
        </authorList>
    </citation>
    <scope>NUCLEOTIDE SEQUENCE [LARGE SCALE GENOMIC DNA]</scope>
    <source>
        <strain evidence="5 6">Pla2</strain>
    </source>
</reference>
<protein>
    <submittedName>
        <fullName evidence="5">Calx-beta domain-containing protein</fullName>
    </submittedName>
</protein>
<keyword evidence="2" id="KW-0677">Repeat</keyword>
<evidence type="ECO:0000313" key="6">
    <source>
        <dbReference type="Proteomes" id="UP001216907"/>
    </source>
</evidence>
<accession>A0ABT6FIV7</accession>
<keyword evidence="6" id="KW-1185">Reference proteome</keyword>
<dbReference type="SMART" id="SM00237">
    <property type="entry name" value="Calx_beta"/>
    <property type="match status" value="1"/>
</dbReference>
<gene>
    <name evidence="5" type="ORF">PZE19_27435</name>
</gene>